<evidence type="ECO:0000313" key="3">
    <source>
        <dbReference type="Proteomes" id="UP000218231"/>
    </source>
</evidence>
<sequence>MPDAPYYYRDDSTITSYSQSPNDYDSMTSNLVALKILGKMKDDWKRGMLTATGEQKEAQQLQHKSRDIKGKEVRGKMKDTPTRAIFQWFGQGMGAPDSDPGSRGIALPCCGGMKQVKDINQIMHVGGNSL</sequence>
<gene>
    <name evidence="2" type="ORF">WR25_12829</name>
</gene>
<proteinExistence type="predicted"/>
<organism evidence="2 3">
    <name type="scientific">Diploscapter pachys</name>
    <dbReference type="NCBI Taxonomy" id="2018661"/>
    <lineage>
        <taxon>Eukaryota</taxon>
        <taxon>Metazoa</taxon>
        <taxon>Ecdysozoa</taxon>
        <taxon>Nematoda</taxon>
        <taxon>Chromadorea</taxon>
        <taxon>Rhabditida</taxon>
        <taxon>Rhabditina</taxon>
        <taxon>Rhabditomorpha</taxon>
        <taxon>Rhabditoidea</taxon>
        <taxon>Rhabditidae</taxon>
        <taxon>Diploscapter</taxon>
    </lineage>
</organism>
<feature type="region of interest" description="Disordered" evidence="1">
    <location>
        <begin position="53"/>
        <end position="78"/>
    </location>
</feature>
<accession>A0A2A2JBJ0</accession>
<name>A0A2A2JBJ0_9BILA</name>
<reference evidence="2 3" key="1">
    <citation type="journal article" date="2017" name="Curr. Biol.">
        <title>Genome architecture and evolution of a unichromosomal asexual nematode.</title>
        <authorList>
            <person name="Fradin H."/>
            <person name="Zegar C."/>
            <person name="Gutwein M."/>
            <person name="Lucas J."/>
            <person name="Kovtun M."/>
            <person name="Corcoran D."/>
            <person name="Baugh L.R."/>
            <person name="Kiontke K."/>
            <person name="Gunsalus K."/>
            <person name="Fitch D.H."/>
            <person name="Piano F."/>
        </authorList>
    </citation>
    <scope>NUCLEOTIDE SEQUENCE [LARGE SCALE GENOMIC DNA]</scope>
    <source>
        <strain evidence="2">PF1309</strain>
    </source>
</reference>
<evidence type="ECO:0000313" key="2">
    <source>
        <dbReference type="EMBL" id="PAV58984.1"/>
    </source>
</evidence>
<dbReference type="EMBL" id="LIAE01010546">
    <property type="protein sequence ID" value="PAV58984.1"/>
    <property type="molecule type" value="Genomic_DNA"/>
</dbReference>
<dbReference type="Proteomes" id="UP000218231">
    <property type="component" value="Unassembled WGS sequence"/>
</dbReference>
<comment type="caution">
    <text evidence="2">The sequence shown here is derived from an EMBL/GenBank/DDBJ whole genome shotgun (WGS) entry which is preliminary data.</text>
</comment>
<protein>
    <submittedName>
        <fullName evidence="2">Uncharacterized protein</fullName>
    </submittedName>
</protein>
<feature type="compositionally biased region" description="Basic and acidic residues" evidence="1">
    <location>
        <begin position="64"/>
        <end position="78"/>
    </location>
</feature>
<evidence type="ECO:0000256" key="1">
    <source>
        <dbReference type="SAM" id="MobiDB-lite"/>
    </source>
</evidence>
<keyword evidence="3" id="KW-1185">Reference proteome</keyword>
<dbReference type="AlphaFoldDB" id="A0A2A2JBJ0"/>